<dbReference type="AlphaFoldDB" id="A0A6B8VF92"/>
<evidence type="ECO:0000313" key="2">
    <source>
        <dbReference type="EMBL" id="QGU01709.1"/>
    </source>
</evidence>
<dbReference type="EMBL" id="CP046452">
    <property type="protein sequence ID" value="QGU01709.1"/>
    <property type="molecule type" value="Genomic_DNA"/>
</dbReference>
<feature type="domain" description="SAV-6107-like HEPN" evidence="1">
    <location>
        <begin position="46"/>
        <end position="132"/>
    </location>
</feature>
<name>A0A6B8VF92_9CORY</name>
<protein>
    <recommendedName>
        <fullName evidence="1">SAV-6107-like HEPN domain-containing protein</fullName>
    </recommendedName>
</protein>
<organism evidence="2 3">
    <name type="scientific">Corynebacterium kalinowskii</name>
    <dbReference type="NCBI Taxonomy" id="2675216"/>
    <lineage>
        <taxon>Bacteria</taxon>
        <taxon>Bacillati</taxon>
        <taxon>Actinomycetota</taxon>
        <taxon>Actinomycetes</taxon>
        <taxon>Mycobacteriales</taxon>
        <taxon>Corynebacteriaceae</taxon>
        <taxon>Corynebacterium</taxon>
    </lineage>
</organism>
<reference evidence="3" key="1">
    <citation type="submission" date="2019-11" db="EMBL/GenBank/DDBJ databases">
        <title>Complete genome sequence of Corynebacterium kalinowskii 1959, a novel Corynebacterium species isolated from soil of a small paddock in Vilsendorf, Germany.</title>
        <authorList>
            <person name="Schaffert L."/>
            <person name="Ruwe M."/>
            <person name="Milse J."/>
            <person name="Hanuschka K."/>
            <person name="Ortseifen V."/>
            <person name="Droste J."/>
            <person name="Brandt D."/>
            <person name="Schlueter L."/>
            <person name="Kutter Y."/>
            <person name="Vinke S."/>
            <person name="Viehoefer P."/>
            <person name="Jacob L."/>
            <person name="Luebke N.-C."/>
            <person name="Schulte-Berndt E."/>
            <person name="Hain C."/>
            <person name="Linder M."/>
            <person name="Schmidt P."/>
            <person name="Wollenschlaeger L."/>
            <person name="Luttermann T."/>
            <person name="Thieme E."/>
            <person name="Hassa J."/>
            <person name="Haak M."/>
            <person name="Wittchen M."/>
            <person name="Mentz A."/>
            <person name="Persicke M."/>
            <person name="Busche T."/>
            <person name="Ruckert C."/>
        </authorList>
    </citation>
    <scope>NUCLEOTIDE SEQUENCE [LARGE SCALE GENOMIC DNA]</scope>
    <source>
        <strain evidence="3">1959</strain>
    </source>
</reference>
<dbReference type="Proteomes" id="UP000427071">
    <property type="component" value="Chromosome"/>
</dbReference>
<proteinExistence type="predicted"/>
<dbReference type="KEGG" id="ckw:CKALI_04150"/>
<accession>A0A6B8VF92</accession>
<keyword evidence="3" id="KW-1185">Reference proteome</keyword>
<dbReference type="RefSeq" id="WP_156192085.1">
    <property type="nucleotide sequence ID" value="NZ_CP046452.1"/>
</dbReference>
<evidence type="ECO:0000313" key="3">
    <source>
        <dbReference type="Proteomes" id="UP000427071"/>
    </source>
</evidence>
<dbReference type="InterPro" id="IPR040891">
    <property type="entry name" value="HEPN_SAV_6107"/>
</dbReference>
<sequence length="142" mass="14922">MATVVSATTRSISGGQGKRASFISRASILLRDAVLSYSQGELADALEFAYQAALRTAGAYVAGTPVAKRRRKPTGAWGQLALAGPEGKAWSASFAPYSTIRSRLITGLDSAVDSETVTELIELVEHFLDEVETGGQDSPMAA</sequence>
<gene>
    <name evidence="2" type="ORF">CKALI_04150</name>
</gene>
<evidence type="ECO:0000259" key="1">
    <source>
        <dbReference type="Pfam" id="PF18726"/>
    </source>
</evidence>
<dbReference type="Pfam" id="PF18726">
    <property type="entry name" value="HEPN_SAV_6107"/>
    <property type="match status" value="1"/>
</dbReference>